<dbReference type="InterPro" id="IPR004401">
    <property type="entry name" value="YbaB/EbfC"/>
</dbReference>
<dbReference type="GO" id="GO:0003677">
    <property type="term" value="F:DNA binding"/>
    <property type="evidence" value="ECO:0007669"/>
    <property type="project" value="InterPro"/>
</dbReference>
<dbReference type="Pfam" id="PF02575">
    <property type="entry name" value="YbaB_DNA_bd"/>
    <property type="match status" value="1"/>
</dbReference>
<comment type="caution">
    <text evidence="1">The sequence shown here is derived from an EMBL/GenBank/DDBJ whole genome shotgun (WGS) entry which is preliminary data.</text>
</comment>
<dbReference type="AlphaFoldDB" id="A0A8J6U174"/>
<keyword evidence="2" id="KW-1185">Reference proteome</keyword>
<dbReference type="EMBL" id="JACVEL010000017">
    <property type="protein sequence ID" value="MBC9813853.1"/>
    <property type="molecule type" value="Genomic_DNA"/>
</dbReference>
<evidence type="ECO:0000313" key="1">
    <source>
        <dbReference type="EMBL" id="MBC9813853.1"/>
    </source>
</evidence>
<sequence>MFGSGMMDKLNAMKGLAEESKKRLDTISVEGEAGGGLMRIELTGNRNFKSISINADHTQMSKEDLEDLFSVALERALENANKINEQEVMSSARNMFPGL</sequence>
<proteinExistence type="predicted"/>
<name>A0A8J6U174_9FLAO</name>
<dbReference type="InterPro" id="IPR036894">
    <property type="entry name" value="YbaB-like_sf"/>
</dbReference>
<dbReference type="Proteomes" id="UP000652681">
    <property type="component" value="Unassembled WGS sequence"/>
</dbReference>
<accession>A0A8J6U174</accession>
<dbReference type="SUPFAM" id="SSF82607">
    <property type="entry name" value="YbaB-like"/>
    <property type="match status" value="1"/>
</dbReference>
<dbReference type="RefSeq" id="WP_163492976.1">
    <property type="nucleotide sequence ID" value="NZ_JACVEL010000017.1"/>
</dbReference>
<dbReference type="PIRSF" id="PIRSF004555">
    <property type="entry name" value="UCP004555"/>
    <property type="match status" value="1"/>
</dbReference>
<evidence type="ECO:0000313" key="2">
    <source>
        <dbReference type="Proteomes" id="UP000652681"/>
    </source>
</evidence>
<protein>
    <submittedName>
        <fullName evidence="1">YbaB/EbfC family nucleoid-associated protein</fullName>
    </submittedName>
</protein>
<dbReference type="Gene3D" id="3.30.1310.10">
    <property type="entry name" value="Nucleoid-associated protein YbaB-like domain"/>
    <property type="match status" value="1"/>
</dbReference>
<reference evidence="1" key="1">
    <citation type="submission" date="2020-09" db="EMBL/GenBank/DDBJ databases">
        <title>Taishania pollutisoli gen. nov., sp. nov., Isolated from Tetrabromobisphenol A-Contaminated Soil.</title>
        <authorList>
            <person name="Chen Q."/>
        </authorList>
    </citation>
    <scope>NUCLEOTIDE SEQUENCE</scope>
    <source>
        <strain evidence="1">CZZ-1</strain>
    </source>
</reference>
<organism evidence="1 2">
    <name type="scientific">Taishania pollutisoli</name>
    <dbReference type="NCBI Taxonomy" id="2766479"/>
    <lineage>
        <taxon>Bacteria</taxon>
        <taxon>Pseudomonadati</taxon>
        <taxon>Bacteroidota</taxon>
        <taxon>Flavobacteriia</taxon>
        <taxon>Flavobacteriales</taxon>
        <taxon>Crocinitomicaceae</taxon>
        <taxon>Taishania</taxon>
    </lineage>
</organism>
<gene>
    <name evidence="1" type="ORF">H9Y05_15360</name>
</gene>